<dbReference type="SMART" id="SM00382">
    <property type="entry name" value="AAA"/>
    <property type="match status" value="1"/>
</dbReference>
<name>A0A0Q3I789_9HYPH</name>
<dbReference type="AlphaFoldDB" id="A0A0Q3I789"/>
<dbReference type="Proteomes" id="UP000190130">
    <property type="component" value="Unassembled WGS sequence"/>
</dbReference>
<feature type="domain" description="ABC transporter" evidence="6">
    <location>
        <begin position="7"/>
        <end position="252"/>
    </location>
</feature>
<proteinExistence type="inferred from homology"/>
<evidence type="ECO:0000259" key="6">
    <source>
        <dbReference type="PROSITE" id="PS50893"/>
    </source>
</evidence>
<evidence type="ECO:0000256" key="5">
    <source>
        <dbReference type="ARBA" id="ARBA00022840"/>
    </source>
</evidence>
<comment type="similarity">
    <text evidence="2">Belongs to the ABC transporter superfamily.</text>
</comment>
<dbReference type="GO" id="GO:0016887">
    <property type="term" value="F:ATP hydrolysis activity"/>
    <property type="evidence" value="ECO:0007669"/>
    <property type="project" value="InterPro"/>
</dbReference>
<evidence type="ECO:0000256" key="4">
    <source>
        <dbReference type="ARBA" id="ARBA00022741"/>
    </source>
</evidence>
<keyword evidence="3" id="KW-0813">Transport</keyword>
<dbReference type="PANTHER" id="PTHR43776:SF7">
    <property type="entry name" value="D,D-DIPEPTIDE TRANSPORT ATP-BINDING PROTEIN DDPF-RELATED"/>
    <property type="match status" value="1"/>
</dbReference>
<sequence length="321" mass="35601">MTTTPLLQVRDLSVLFPSRRGRAPVRAVERLSFDIAPGQTLGLVGQSGSGKTTAGRAILQLQQAHEGSVRLLGQELTTMRAGELRRMRRHMQFVLQNPYSSLHPRMTIGQILSEPLQVHRSVPANRIRERVAELLELVNLDPAMMRRYPHEFSGGQRQRVVIARALAVNPDFVVCDEPVSALDVRTQAQIVALLQSLQEKLGLSYLFIAHDLAIVREMAHRVAVMFRGRIVEMGSAAQVYDNPAHPYTQLLLDAVPVPAPALQRERLRRAPPDLRFLDGDGGACLHGIDHARDGTPEWYEVASGHGVSCRYWPKGSASEVA</sequence>
<dbReference type="GO" id="GO:0055085">
    <property type="term" value="P:transmembrane transport"/>
    <property type="evidence" value="ECO:0007669"/>
    <property type="project" value="UniProtKB-ARBA"/>
</dbReference>
<dbReference type="Pfam" id="PF08352">
    <property type="entry name" value="oligo_HPY"/>
    <property type="match status" value="1"/>
</dbReference>
<evidence type="ECO:0000256" key="1">
    <source>
        <dbReference type="ARBA" id="ARBA00004417"/>
    </source>
</evidence>
<dbReference type="GO" id="GO:0005524">
    <property type="term" value="F:ATP binding"/>
    <property type="evidence" value="ECO:0007669"/>
    <property type="project" value="UniProtKB-KW"/>
</dbReference>
<evidence type="ECO:0000313" key="10">
    <source>
        <dbReference type="Proteomes" id="UP000190130"/>
    </source>
</evidence>
<comment type="subcellular location">
    <subcellularLocation>
        <location evidence="1">Cell inner membrane</location>
        <topology evidence="1">Peripheral membrane protein</topology>
    </subcellularLocation>
</comment>
<dbReference type="FunFam" id="3.40.50.300:FF:000016">
    <property type="entry name" value="Oligopeptide ABC transporter ATP-binding component"/>
    <property type="match status" value="1"/>
</dbReference>
<keyword evidence="4" id="KW-0547">Nucleotide-binding</keyword>
<keyword evidence="9" id="KW-1185">Reference proteome</keyword>
<dbReference type="PANTHER" id="PTHR43776">
    <property type="entry name" value="TRANSPORT ATP-BINDING PROTEIN"/>
    <property type="match status" value="1"/>
</dbReference>
<dbReference type="InterPro" id="IPR013563">
    <property type="entry name" value="Oligopep_ABC_C"/>
</dbReference>
<dbReference type="InterPro" id="IPR003593">
    <property type="entry name" value="AAA+_ATPase"/>
</dbReference>
<dbReference type="GO" id="GO:0015833">
    <property type="term" value="P:peptide transport"/>
    <property type="evidence" value="ECO:0007669"/>
    <property type="project" value="InterPro"/>
</dbReference>
<reference evidence="8 10" key="2">
    <citation type="submission" date="2017-02" db="EMBL/GenBank/DDBJ databases">
        <authorList>
            <person name="Peterson S.W."/>
        </authorList>
    </citation>
    <scope>NUCLEOTIDE SEQUENCE [LARGE SCALE GENOMIC DNA]</scope>
    <source>
        <strain evidence="8 10">DSM 9653</strain>
    </source>
</reference>
<dbReference type="InterPro" id="IPR003439">
    <property type="entry name" value="ABC_transporter-like_ATP-bd"/>
</dbReference>
<evidence type="ECO:0000313" key="8">
    <source>
        <dbReference type="EMBL" id="SKB93925.1"/>
    </source>
</evidence>
<gene>
    <name evidence="7" type="ORF">ARD30_11455</name>
    <name evidence="8" type="ORF">SAMN05660750_03132</name>
</gene>
<dbReference type="STRING" id="53254.SAMN05660750_03132"/>
<dbReference type="RefSeq" id="WP_055727723.1">
    <property type="nucleotide sequence ID" value="NZ_FUYX01000008.1"/>
</dbReference>
<evidence type="ECO:0000256" key="3">
    <source>
        <dbReference type="ARBA" id="ARBA00022448"/>
    </source>
</evidence>
<dbReference type="InterPro" id="IPR017871">
    <property type="entry name" value="ABC_transporter-like_CS"/>
</dbReference>
<dbReference type="InterPro" id="IPR027417">
    <property type="entry name" value="P-loop_NTPase"/>
</dbReference>
<dbReference type="CDD" id="cd03257">
    <property type="entry name" value="ABC_NikE_OppD_transporters"/>
    <property type="match status" value="1"/>
</dbReference>
<dbReference type="OrthoDB" id="7328866at2"/>
<dbReference type="GO" id="GO:0005886">
    <property type="term" value="C:plasma membrane"/>
    <property type="evidence" value="ECO:0007669"/>
    <property type="project" value="UniProtKB-SubCell"/>
</dbReference>
<dbReference type="NCBIfam" id="TIGR01727">
    <property type="entry name" value="oligo_HPY"/>
    <property type="match status" value="1"/>
</dbReference>
<organism evidence="7 9">
    <name type="scientific">Bosea thiooxidans</name>
    <dbReference type="NCBI Taxonomy" id="53254"/>
    <lineage>
        <taxon>Bacteria</taxon>
        <taxon>Pseudomonadati</taxon>
        <taxon>Pseudomonadota</taxon>
        <taxon>Alphaproteobacteria</taxon>
        <taxon>Hyphomicrobiales</taxon>
        <taxon>Boseaceae</taxon>
        <taxon>Bosea</taxon>
    </lineage>
</organism>
<dbReference type="SUPFAM" id="SSF52540">
    <property type="entry name" value="P-loop containing nucleoside triphosphate hydrolases"/>
    <property type="match status" value="1"/>
</dbReference>
<dbReference type="InterPro" id="IPR050319">
    <property type="entry name" value="ABC_transp_ATP-bind"/>
</dbReference>
<dbReference type="EMBL" id="LMAR01000032">
    <property type="protein sequence ID" value="KQK30895.1"/>
    <property type="molecule type" value="Genomic_DNA"/>
</dbReference>
<evidence type="ECO:0000313" key="9">
    <source>
        <dbReference type="Proteomes" id="UP000051562"/>
    </source>
</evidence>
<evidence type="ECO:0000313" key="7">
    <source>
        <dbReference type="EMBL" id="KQK30895.1"/>
    </source>
</evidence>
<dbReference type="PROSITE" id="PS50893">
    <property type="entry name" value="ABC_TRANSPORTER_2"/>
    <property type="match status" value="1"/>
</dbReference>
<protein>
    <submittedName>
        <fullName evidence="8">Oligopeptide transport system ATP-binding protein</fullName>
    </submittedName>
    <submittedName>
        <fullName evidence="7">Peptide ABC transporter ATP-binding protein</fullName>
    </submittedName>
</protein>
<dbReference type="PROSITE" id="PS00211">
    <property type="entry name" value="ABC_TRANSPORTER_1"/>
    <property type="match status" value="1"/>
</dbReference>
<reference evidence="7 9" key="1">
    <citation type="submission" date="2015-10" db="EMBL/GenBank/DDBJ databases">
        <title>Draft genome of Bosea thiooxidans.</title>
        <authorList>
            <person name="Wang X."/>
        </authorList>
    </citation>
    <scope>NUCLEOTIDE SEQUENCE [LARGE SCALE GENOMIC DNA]</scope>
    <source>
        <strain evidence="7 9">CGMCC 9174</strain>
    </source>
</reference>
<dbReference type="Pfam" id="PF00005">
    <property type="entry name" value="ABC_tran"/>
    <property type="match status" value="1"/>
</dbReference>
<accession>A0A0Q3I789</accession>
<dbReference type="Gene3D" id="3.40.50.300">
    <property type="entry name" value="P-loop containing nucleotide triphosphate hydrolases"/>
    <property type="match status" value="1"/>
</dbReference>
<evidence type="ECO:0000256" key="2">
    <source>
        <dbReference type="ARBA" id="ARBA00005417"/>
    </source>
</evidence>
<dbReference type="Proteomes" id="UP000051562">
    <property type="component" value="Unassembled WGS sequence"/>
</dbReference>
<keyword evidence="5 7" id="KW-0067">ATP-binding</keyword>
<dbReference type="EMBL" id="FUYX01000008">
    <property type="protein sequence ID" value="SKB93925.1"/>
    <property type="molecule type" value="Genomic_DNA"/>
</dbReference>